<dbReference type="PANTHER" id="PTHR10794:SF63">
    <property type="entry name" value="ALPHA_BETA HYDROLASE 1, ISOFORM A"/>
    <property type="match status" value="1"/>
</dbReference>
<evidence type="ECO:0000256" key="1">
    <source>
        <dbReference type="ARBA" id="ARBA00010884"/>
    </source>
</evidence>
<dbReference type="InterPro" id="IPR022742">
    <property type="entry name" value="Hydrolase_4"/>
</dbReference>
<dbReference type="AlphaFoldDB" id="A0A7W8DEH1"/>
<comment type="caution">
    <text evidence="4">The sequence shown here is derived from an EMBL/GenBank/DDBJ whole genome shotgun (WGS) entry which is preliminary data.</text>
</comment>
<feature type="active site" description="Charge relay system" evidence="2">
    <location>
        <position position="305"/>
    </location>
</feature>
<gene>
    <name evidence="4" type="ORF">HNQ58_001388</name>
</gene>
<dbReference type="PIRSF" id="PIRSF005211">
    <property type="entry name" value="Ab_hydro_YheT"/>
    <property type="match status" value="1"/>
</dbReference>
<dbReference type="InterPro" id="IPR012020">
    <property type="entry name" value="ABHD4"/>
</dbReference>
<accession>A0A7W8DEH1</accession>
<evidence type="ECO:0000313" key="5">
    <source>
        <dbReference type="Proteomes" id="UP000519004"/>
    </source>
</evidence>
<comment type="similarity">
    <text evidence="1">Belongs to the AB hydrolase superfamily. AB hydrolase 4 family.</text>
</comment>
<dbReference type="InterPro" id="IPR029058">
    <property type="entry name" value="AB_hydrolase_fold"/>
</dbReference>
<evidence type="ECO:0000313" key="4">
    <source>
        <dbReference type="EMBL" id="MBB5015484.1"/>
    </source>
</evidence>
<dbReference type="Proteomes" id="UP000519004">
    <property type="component" value="Unassembled WGS sequence"/>
</dbReference>
<sequence length="349" mass="38380">MSDLHAEDYRPPRWLRDAHVQSVLSSSPWRRRRGRALFAATGAVTRELILPGGADVRLQGFHSTVPGRAPRALAVLFHGWEGSVESGYLLHTAARLLADGFDVFRLNFRDHGDTHHLNQDIFHSCRLAEVVHAVKALGERFTPLPLVVAGYSLGGNFALRVARAAPAAGIRLRHAAAVCPVIDPAAGMDALERGLPLYHWYFARKWRRSLEKKRRLFAAHRDLDDRILSLGIRELTAHLVRRGGEFPSLEAYFDGYSVAGDRLAELQVPVSILTAADDPVIPVHSFHGLRLPAHSRLEISPWGGHCGFIEGLHLRGFGERWVVARLSAALAAASEHGGRATIDGSFTAS</sequence>
<name>A0A7W8DEH1_9GAMM</name>
<organism evidence="4 5">
    <name type="scientific">Rehaibacterium terrae</name>
    <dbReference type="NCBI Taxonomy" id="1341696"/>
    <lineage>
        <taxon>Bacteria</taxon>
        <taxon>Pseudomonadati</taxon>
        <taxon>Pseudomonadota</taxon>
        <taxon>Gammaproteobacteria</taxon>
        <taxon>Lysobacterales</taxon>
        <taxon>Lysobacteraceae</taxon>
        <taxon>Rehaibacterium</taxon>
    </lineage>
</organism>
<dbReference type="InterPro" id="IPR050960">
    <property type="entry name" value="AB_hydrolase_4_sf"/>
</dbReference>
<evidence type="ECO:0000256" key="2">
    <source>
        <dbReference type="PIRSR" id="PIRSR005211-1"/>
    </source>
</evidence>
<evidence type="ECO:0000259" key="3">
    <source>
        <dbReference type="Pfam" id="PF12146"/>
    </source>
</evidence>
<dbReference type="PANTHER" id="PTHR10794">
    <property type="entry name" value="ABHYDROLASE DOMAIN-CONTAINING PROTEIN"/>
    <property type="match status" value="1"/>
</dbReference>
<feature type="active site" description="Charge relay system" evidence="2">
    <location>
        <position position="152"/>
    </location>
</feature>
<keyword evidence="5" id="KW-1185">Reference proteome</keyword>
<dbReference type="RefSeq" id="WP_183948172.1">
    <property type="nucleotide sequence ID" value="NZ_JACHHX010000008.1"/>
</dbReference>
<dbReference type="GO" id="GO:0034338">
    <property type="term" value="F:short-chain carboxylesterase activity"/>
    <property type="evidence" value="ECO:0007669"/>
    <property type="project" value="TreeGrafter"/>
</dbReference>
<feature type="active site" description="Charge relay system" evidence="2">
    <location>
        <position position="278"/>
    </location>
</feature>
<dbReference type="SUPFAM" id="SSF53474">
    <property type="entry name" value="alpha/beta-Hydrolases"/>
    <property type="match status" value="1"/>
</dbReference>
<proteinExistence type="inferred from homology"/>
<dbReference type="EMBL" id="JACHHX010000008">
    <property type="protein sequence ID" value="MBB5015484.1"/>
    <property type="molecule type" value="Genomic_DNA"/>
</dbReference>
<dbReference type="Pfam" id="PF12146">
    <property type="entry name" value="Hydrolase_4"/>
    <property type="match status" value="1"/>
</dbReference>
<dbReference type="GO" id="GO:0047372">
    <property type="term" value="F:monoacylglycerol lipase activity"/>
    <property type="evidence" value="ECO:0007669"/>
    <property type="project" value="TreeGrafter"/>
</dbReference>
<reference evidence="4 5" key="1">
    <citation type="submission" date="2020-08" db="EMBL/GenBank/DDBJ databases">
        <title>Genomic Encyclopedia of Type Strains, Phase IV (KMG-IV): sequencing the most valuable type-strain genomes for metagenomic binning, comparative biology and taxonomic classification.</title>
        <authorList>
            <person name="Goeker M."/>
        </authorList>
    </citation>
    <scope>NUCLEOTIDE SEQUENCE [LARGE SCALE GENOMIC DNA]</scope>
    <source>
        <strain evidence="4 5">DSM 25897</strain>
    </source>
</reference>
<dbReference type="Gene3D" id="3.40.50.1820">
    <property type="entry name" value="alpha/beta hydrolase"/>
    <property type="match status" value="1"/>
</dbReference>
<protein>
    <recommendedName>
        <fullName evidence="3">Serine aminopeptidase S33 domain-containing protein</fullName>
    </recommendedName>
</protein>
<feature type="domain" description="Serine aminopeptidase S33" evidence="3">
    <location>
        <begin position="69"/>
        <end position="283"/>
    </location>
</feature>